<dbReference type="Proteomes" id="UP000271227">
    <property type="component" value="Unassembled WGS sequence"/>
</dbReference>
<evidence type="ECO:0000256" key="1">
    <source>
        <dbReference type="ARBA" id="ARBA00006642"/>
    </source>
</evidence>
<dbReference type="PANTHER" id="PTHR20836:SF0">
    <property type="entry name" value="4-HYDROXY-TETRAHYDRODIPICOLINATE REDUCTASE 1, CHLOROPLASTIC-RELATED"/>
    <property type="match status" value="1"/>
</dbReference>
<feature type="binding site" evidence="13">
    <location>
        <position position="121"/>
    </location>
    <ligand>
        <name>(S)-2,3,4,5-tetrahydrodipicolinate</name>
        <dbReference type="ChEBI" id="CHEBI:16845"/>
    </ligand>
</feature>
<dbReference type="HAMAP" id="MF_00102">
    <property type="entry name" value="DapB"/>
    <property type="match status" value="1"/>
</dbReference>
<dbReference type="GO" id="GO:0016726">
    <property type="term" value="F:oxidoreductase activity, acting on CH or CH2 groups, NAD or NADP as acceptor"/>
    <property type="evidence" value="ECO:0007669"/>
    <property type="project" value="UniProtKB-UniRule"/>
</dbReference>
<gene>
    <name evidence="13" type="primary">dapB</name>
    <name evidence="16" type="ORF">BXY39_3332</name>
</gene>
<dbReference type="GO" id="GO:0051287">
    <property type="term" value="F:NAD binding"/>
    <property type="evidence" value="ECO:0007669"/>
    <property type="project" value="UniProtKB-UniRule"/>
</dbReference>
<dbReference type="PANTHER" id="PTHR20836">
    <property type="entry name" value="DIHYDRODIPICOLINATE REDUCTASE"/>
    <property type="match status" value="1"/>
</dbReference>
<evidence type="ECO:0000256" key="2">
    <source>
        <dbReference type="ARBA" id="ARBA00022490"/>
    </source>
</evidence>
<dbReference type="InterPro" id="IPR022664">
    <property type="entry name" value="DapB_N_CS"/>
</dbReference>
<evidence type="ECO:0000259" key="14">
    <source>
        <dbReference type="Pfam" id="PF01113"/>
    </source>
</evidence>
<comment type="similarity">
    <text evidence="1 13">Belongs to the DapB family.</text>
</comment>
<dbReference type="EC" id="1.17.1.8" evidence="10 13"/>
<evidence type="ECO:0000259" key="15">
    <source>
        <dbReference type="Pfam" id="PF05173"/>
    </source>
</evidence>
<dbReference type="InterPro" id="IPR022663">
    <property type="entry name" value="DapB_C"/>
</dbReference>
<feature type="active site" description="Proton donor/acceptor" evidence="13">
    <location>
        <position position="120"/>
    </location>
</feature>
<feature type="active site" description="Proton donor" evidence="13">
    <location>
        <position position="124"/>
    </location>
</feature>
<dbReference type="PROSITE" id="PS01298">
    <property type="entry name" value="DAPB"/>
    <property type="match status" value="1"/>
</dbReference>
<evidence type="ECO:0000256" key="11">
    <source>
        <dbReference type="ARBA" id="ARBA00049080"/>
    </source>
</evidence>
<dbReference type="Pfam" id="PF05173">
    <property type="entry name" value="DapB_C"/>
    <property type="match status" value="1"/>
</dbReference>
<dbReference type="GO" id="GO:0050661">
    <property type="term" value="F:NADP binding"/>
    <property type="evidence" value="ECO:0007669"/>
    <property type="project" value="UniProtKB-UniRule"/>
</dbReference>
<proteinExistence type="inferred from homology"/>
<dbReference type="PIRSF" id="PIRSF000161">
    <property type="entry name" value="DHPR"/>
    <property type="match status" value="1"/>
</dbReference>
<dbReference type="GO" id="GO:0019877">
    <property type="term" value="P:diaminopimelate biosynthetic process"/>
    <property type="evidence" value="ECO:0007669"/>
    <property type="project" value="UniProtKB-UniRule"/>
</dbReference>
<dbReference type="GO" id="GO:0005737">
    <property type="term" value="C:cytoplasm"/>
    <property type="evidence" value="ECO:0007669"/>
    <property type="project" value="UniProtKB-SubCell"/>
</dbReference>
<dbReference type="GO" id="GO:0008839">
    <property type="term" value="F:4-hydroxy-tetrahydrodipicolinate reductase"/>
    <property type="evidence" value="ECO:0007669"/>
    <property type="project" value="UniProtKB-UniRule"/>
</dbReference>
<evidence type="ECO:0000256" key="12">
    <source>
        <dbReference type="ARBA" id="ARBA00049396"/>
    </source>
</evidence>
<feature type="binding site" evidence="13">
    <location>
        <begin position="87"/>
        <end position="90"/>
    </location>
    <ligand>
        <name>NAD(+)</name>
        <dbReference type="ChEBI" id="CHEBI:57540"/>
    </ligand>
</feature>
<evidence type="ECO:0000256" key="3">
    <source>
        <dbReference type="ARBA" id="ARBA00022605"/>
    </source>
</evidence>
<evidence type="ECO:0000313" key="17">
    <source>
        <dbReference type="Proteomes" id="UP000271227"/>
    </source>
</evidence>
<dbReference type="Gene3D" id="3.30.360.10">
    <property type="entry name" value="Dihydrodipicolinate Reductase, domain 2"/>
    <property type="match status" value="1"/>
</dbReference>
<accession>A0A3M0BZ09</accession>
<dbReference type="GO" id="GO:0009089">
    <property type="term" value="P:lysine biosynthetic process via diaminopimelate"/>
    <property type="evidence" value="ECO:0007669"/>
    <property type="project" value="UniProtKB-UniRule"/>
</dbReference>
<keyword evidence="2 13" id="KW-0963">Cytoplasm</keyword>
<keyword evidence="6 13" id="KW-0560">Oxidoreductase</keyword>
<dbReference type="Gene3D" id="3.40.50.720">
    <property type="entry name" value="NAD(P)-binding Rossmann-like Domain"/>
    <property type="match status" value="1"/>
</dbReference>
<dbReference type="Pfam" id="PF01113">
    <property type="entry name" value="DapB_N"/>
    <property type="match status" value="1"/>
</dbReference>
<comment type="caution">
    <text evidence="13">Was originally thought to be a dihydrodipicolinate reductase (DHDPR), catalyzing the conversion of dihydrodipicolinate to tetrahydrodipicolinate. However, it was shown in E.coli that the substrate of the enzymatic reaction is not dihydrodipicolinate (DHDP) but in fact (2S,4S)-4-hydroxy-2,3,4,5-tetrahydrodipicolinic acid (HTPA), the product released by the DapA-catalyzed reaction.</text>
</comment>
<keyword evidence="3 13" id="KW-0028">Amino-acid biosynthesis</keyword>
<evidence type="ECO:0000313" key="16">
    <source>
        <dbReference type="EMBL" id="RMB01825.1"/>
    </source>
</evidence>
<evidence type="ECO:0000256" key="7">
    <source>
        <dbReference type="ARBA" id="ARBA00023027"/>
    </source>
</evidence>
<name>A0A3M0BZ09_9PROT</name>
<dbReference type="InParanoid" id="A0A3M0BZ09"/>
<keyword evidence="5 13" id="KW-0220">Diaminopimelate biosynthesis</keyword>
<organism evidence="16 17">
    <name type="scientific">Eilatimonas milleporae</name>
    <dbReference type="NCBI Taxonomy" id="911205"/>
    <lineage>
        <taxon>Bacteria</taxon>
        <taxon>Pseudomonadati</taxon>
        <taxon>Pseudomonadota</taxon>
        <taxon>Alphaproteobacteria</taxon>
        <taxon>Kordiimonadales</taxon>
        <taxon>Kordiimonadaceae</taxon>
        <taxon>Eilatimonas</taxon>
    </lineage>
</organism>
<dbReference type="InterPro" id="IPR023940">
    <property type="entry name" value="DHDPR_bac"/>
</dbReference>
<feature type="domain" description="Dihydrodipicolinate reductase C-terminal" evidence="15">
    <location>
        <begin position="93"/>
        <end position="229"/>
    </location>
</feature>
<dbReference type="FunFam" id="3.30.360.10:FF:000004">
    <property type="entry name" value="4-hydroxy-tetrahydrodipicolinate reductase"/>
    <property type="match status" value="1"/>
</dbReference>
<comment type="catalytic activity">
    <reaction evidence="12 13">
        <text>(S)-2,3,4,5-tetrahydrodipicolinate + NAD(+) + H2O = (2S,4S)-4-hydroxy-2,3,4,5-tetrahydrodipicolinate + NADH + H(+)</text>
        <dbReference type="Rhea" id="RHEA:35323"/>
        <dbReference type="ChEBI" id="CHEBI:15377"/>
        <dbReference type="ChEBI" id="CHEBI:15378"/>
        <dbReference type="ChEBI" id="CHEBI:16845"/>
        <dbReference type="ChEBI" id="CHEBI:57540"/>
        <dbReference type="ChEBI" id="CHEBI:57945"/>
        <dbReference type="ChEBI" id="CHEBI:67139"/>
        <dbReference type="EC" id="1.17.1.8"/>
    </reaction>
</comment>
<comment type="pathway">
    <text evidence="9 13">Amino-acid biosynthesis; L-lysine biosynthesis via DAP pathway; (S)-tetrahydrodipicolinate from L-aspartate: step 4/4.</text>
</comment>
<dbReference type="NCBIfam" id="TIGR00036">
    <property type="entry name" value="dapB"/>
    <property type="match status" value="1"/>
</dbReference>
<reference evidence="16 17" key="1">
    <citation type="submission" date="2018-10" db="EMBL/GenBank/DDBJ databases">
        <title>Genomic Encyclopedia of Archaeal and Bacterial Type Strains, Phase II (KMG-II): from individual species to whole genera.</title>
        <authorList>
            <person name="Goeker M."/>
        </authorList>
    </citation>
    <scope>NUCLEOTIDE SEQUENCE [LARGE SCALE GENOMIC DNA]</scope>
    <source>
        <strain evidence="16 17">DSM 25217</strain>
    </source>
</reference>
<keyword evidence="7 13" id="KW-0520">NAD</keyword>
<evidence type="ECO:0000256" key="4">
    <source>
        <dbReference type="ARBA" id="ARBA00022857"/>
    </source>
</evidence>
<keyword evidence="17" id="KW-1185">Reference proteome</keyword>
<evidence type="ECO:0000256" key="6">
    <source>
        <dbReference type="ARBA" id="ARBA00023002"/>
    </source>
</evidence>
<comment type="subunit">
    <text evidence="13">Homotetramer.</text>
</comment>
<feature type="domain" description="Dihydrodipicolinate reductase N-terminal" evidence="14">
    <location>
        <begin position="25"/>
        <end position="90"/>
    </location>
</feature>
<comment type="subcellular location">
    <subcellularLocation>
        <location evidence="13">Cytoplasm</location>
    </subcellularLocation>
</comment>
<comment type="function">
    <text evidence="13">Catalyzes the conversion of 4-hydroxy-tetrahydrodipicolinate (HTPA) to tetrahydrodipicolinate.</text>
</comment>
<evidence type="ECO:0000256" key="10">
    <source>
        <dbReference type="ARBA" id="ARBA00038983"/>
    </source>
</evidence>
<protein>
    <recommendedName>
        <fullName evidence="10 13">4-hydroxy-tetrahydrodipicolinate reductase</fullName>
        <shortName evidence="13">HTPA reductase</shortName>
        <ecNumber evidence="10 13">1.17.1.8</ecNumber>
    </recommendedName>
</protein>
<dbReference type="FunCoup" id="A0A3M0BZ09">
    <property type="interactions" value="504"/>
</dbReference>
<keyword evidence="8 13" id="KW-0457">Lysine biosynthesis</keyword>
<comment type="catalytic activity">
    <reaction evidence="11 13">
        <text>(S)-2,3,4,5-tetrahydrodipicolinate + NADP(+) + H2O = (2S,4S)-4-hydroxy-2,3,4,5-tetrahydrodipicolinate + NADPH + H(+)</text>
        <dbReference type="Rhea" id="RHEA:35331"/>
        <dbReference type="ChEBI" id="CHEBI:15377"/>
        <dbReference type="ChEBI" id="CHEBI:15378"/>
        <dbReference type="ChEBI" id="CHEBI:16845"/>
        <dbReference type="ChEBI" id="CHEBI:57783"/>
        <dbReference type="ChEBI" id="CHEBI:58349"/>
        <dbReference type="ChEBI" id="CHEBI:67139"/>
        <dbReference type="EC" id="1.17.1.8"/>
    </reaction>
</comment>
<feature type="binding site" evidence="13">
    <location>
        <begin position="63"/>
        <end position="65"/>
    </location>
    <ligand>
        <name>NAD(+)</name>
        <dbReference type="ChEBI" id="CHEBI:57540"/>
    </ligand>
</feature>
<dbReference type="SUPFAM" id="SSF55347">
    <property type="entry name" value="Glyceraldehyde-3-phosphate dehydrogenase-like, C-terminal domain"/>
    <property type="match status" value="1"/>
</dbReference>
<feature type="binding site" evidence="13">
    <location>
        <begin position="130"/>
        <end position="131"/>
    </location>
    <ligand>
        <name>(S)-2,3,4,5-tetrahydrodipicolinate</name>
        <dbReference type="ChEBI" id="CHEBI:16845"/>
    </ligand>
</feature>
<dbReference type="InterPro" id="IPR036291">
    <property type="entry name" value="NAD(P)-bd_dom_sf"/>
</dbReference>
<comment type="caution">
    <text evidence="13">Lacks conserved residue(s) required for the propagation of feature annotation.</text>
</comment>
<keyword evidence="4 13" id="KW-0521">NADP</keyword>
<evidence type="ECO:0000256" key="5">
    <source>
        <dbReference type="ARBA" id="ARBA00022915"/>
    </source>
</evidence>
<dbReference type="InterPro" id="IPR000846">
    <property type="entry name" value="DapB_N"/>
</dbReference>
<sequence length="233" mass="23731">MGRAVTDALTDTVGMVAGPAADRDGDAAAVFAGSDVVIDFTPPGHTARHAGLAAAHGTACVVGTTGLAAADHAAMDAAAMDVALVQAGNFSLGVNLLTAFTRRAAAILDDGWDIEILEMHHRHKVDAPSGTATLLGEAAAHGRGVALDDVARRSRDGVIGERPAGEIGFATLRGGSVIGEHEVIFAAGSERLVLAHRAEDRGLFARGALTAARWAATAAPGRYDMLDVLGLKD</sequence>
<comment type="caution">
    <text evidence="16">The sequence shown here is derived from an EMBL/GenBank/DDBJ whole genome shotgun (WGS) entry which is preliminary data.</text>
</comment>
<evidence type="ECO:0000256" key="8">
    <source>
        <dbReference type="ARBA" id="ARBA00023154"/>
    </source>
</evidence>
<dbReference type="EMBL" id="REFR01000015">
    <property type="protein sequence ID" value="RMB01825.1"/>
    <property type="molecule type" value="Genomic_DNA"/>
</dbReference>
<evidence type="ECO:0000256" key="9">
    <source>
        <dbReference type="ARBA" id="ARBA00037922"/>
    </source>
</evidence>
<dbReference type="AlphaFoldDB" id="A0A3M0BZ09"/>
<dbReference type="UniPathway" id="UPA00034">
    <property type="reaction ID" value="UER00018"/>
</dbReference>
<evidence type="ECO:0000256" key="13">
    <source>
        <dbReference type="HAMAP-Rule" id="MF_00102"/>
    </source>
</evidence>
<dbReference type="SUPFAM" id="SSF51735">
    <property type="entry name" value="NAD(P)-binding Rossmann-fold domains"/>
    <property type="match status" value="1"/>
</dbReference>